<dbReference type="CDD" id="cd11529">
    <property type="entry name" value="NTP-PPase_MazG_Cterm"/>
    <property type="match status" value="1"/>
</dbReference>
<dbReference type="NCBIfam" id="NF007113">
    <property type="entry name" value="PRK09562.1"/>
    <property type="match status" value="1"/>
</dbReference>
<dbReference type="AlphaFoldDB" id="A0A381R0J1"/>
<evidence type="ECO:0000259" key="2">
    <source>
        <dbReference type="Pfam" id="PF03819"/>
    </source>
</evidence>
<evidence type="ECO:0000256" key="1">
    <source>
        <dbReference type="SAM" id="Coils"/>
    </source>
</evidence>
<dbReference type="SUPFAM" id="SSF101386">
    <property type="entry name" value="all-alpha NTP pyrophosphatases"/>
    <property type="match status" value="2"/>
</dbReference>
<dbReference type="NCBIfam" id="TIGR00444">
    <property type="entry name" value="mazG"/>
    <property type="match status" value="1"/>
</dbReference>
<evidence type="ECO:0000313" key="3">
    <source>
        <dbReference type="EMBL" id="SUZ85216.1"/>
    </source>
</evidence>
<sequence length="258" mass="30773">MEKIKSSLNTLIEIMNELREQCPWDKKQTLESLREKTIEEVYELSEAIINNDNKNIEEELGDLLLHIIFYAKIGSEKKQFTLNSIINTLIIKLKKRHPHVYGKLIINSIKEVEENWEKIKKKEKKYKNVLENIPKSLPPVTKSMRIQKKVRAVGFDWDNREQVMEKFEEEIIEMKNEIRKVNNIEKIKNEIGDVFFSLINYSRFIGIDPEEALEKTNTKFIKRFKYVENTVKKEGKDLMKMNLSEMNKYWNKSKKETV</sequence>
<dbReference type="EMBL" id="UINC01001626">
    <property type="protein sequence ID" value="SUZ85216.1"/>
    <property type="molecule type" value="Genomic_DNA"/>
</dbReference>
<dbReference type="Gene3D" id="1.10.287.1080">
    <property type="entry name" value="MazG-like"/>
    <property type="match status" value="2"/>
</dbReference>
<name>A0A381R0J1_9ZZZZ</name>
<reference evidence="3" key="1">
    <citation type="submission" date="2018-05" db="EMBL/GenBank/DDBJ databases">
        <authorList>
            <person name="Lanie J.A."/>
            <person name="Ng W.-L."/>
            <person name="Kazmierczak K.M."/>
            <person name="Andrzejewski T.M."/>
            <person name="Davidsen T.M."/>
            <person name="Wayne K.J."/>
            <person name="Tettelin H."/>
            <person name="Glass J.I."/>
            <person name="Rusch D."/>
            <person name="Podicherti R."/>
            <person name="Tsui H.-C.T."/>
            <person name="Winkler M.E."/>
        </authorList>
    </citation>
    <scope>NUCLEOTIDE SEQUENCE</scope>
</reference>
<dbReference type="InterPro" id="IPR048011">
    <property type="entry name" value="NTP-PPase_MazG-like_C"/>
</dbReference>
<dbReference type="CDD" id="cd11528">
    <property type="entry name" value="NTP-PPase_MazG_Nterm"/>
    <property type="match status" value="1"/>
</dbReference>
<dbReference type="PANTHER" id="PTHR30522">
    <property type="entry name" value="NUCLEOSIDE TRIPHOSPHATE PYROPHOSPHOHYDROLASE"/>
    <property type="match status" value="1"/>
</dbReference>
<feature type="domain" description="NTP pyrophosphohydrolase MazG-like" evidence="2">
    <location>
        <begin position="161"/>
        <end position="227"/>
    </location>
</feature>
<dbReference type="FunFam" id="1.10.287.1080:FF:000003">
    <property type="entry name" value="Nucleoside triphosphate pyrophosphohydrolase"/>
    <property type="match status" value="1"/>
</dbReference>
<dbReference type="GO" id="GO:0046047">
    <property type="term" value="P:TTP catabolic process"/>
    <property type="evidence" value="ECO:0007669"/>
    <property type="project" value="TreeGrafter"/>
</dbReference>
<dbReference type="GO" id="GO:0046076">
    <property type="term" value="P:dTTP catabolic process"/>
    <property type="evidence" value="ECO:0007669"/>
    <property type="project" value="TreeGrafter"/>
</dbReference>
<dbReference type="GO" id="GO:0006950">
    <property type="term" value="P:response to stress"/>
    <property type="evidence" value="ECO:0007669"/>
    <property type="project" value="UniProtKB-ARBA"/>
</dbReference>
<dbReference type="PANTHER" id="PTHR30522:SF0">
    <property type="entry name" value="NUCLEOSIDE TRIPHOSPHATE PYROPHOSPHOHYDROLASE"/>
    <property type="match status" value="1"/>
</dbReference>
<dbReference type="GO" id="GO:0006203">
    <property type="term" value="P:dGTP catabolic process"/>
    <property type="evidence" value="ECO:0007669"/>
    <property type="project" value="TreeGrafter"/>
</dbReference>
<gene>
    <name evidence="3" type="ORF">METZ01_LOCUS38070</name>
</gene>
<dbReference type="Pfam" id="PF03819">
    <property type="entry name" value="MazG"/>
    <property type="match status" value="2"/>
</dbReference>
<dbReference type="InterPro" id="IPR004518">
    <property type="entry name" value="MazG-like_dom"/>
</dbReference>
<dbReference type="GO" id="GO:0046081">
    <property type="term" value="P:dUTP catabolic process"/>
    <property type="evidence" value="ECO:0007669"/>
    <property type="project" value="TreeGrafter"/>
</dbReference>
<dbReference type="GO" id="GO:0046061">
    <property type="term" value="P:dATP catabolic process"/>
    <property type="evidence" value="ECO:0007669"/>
    <property type="project" value="TreeGrafter"/>
</dbReference>
<keyword evidence="1" id="KW-0175">Coiled coil</keyword>
<proteinExistence type="predicted"/>
<accession>A0A381R0J1</accession>
<organism evidence="3">
    <name type="scientific">marine metagenome</name>
    <dbReference type="NCBI Taxonomy" id="408172"/>
    <lineage>
        <taxon>unclassified sequences</taxon>
        <taxon>metagenomes</taxon>
        <taxon>ecological metagenomes</taxon>
    </lineage>
</organism>
<feature type="domain" description="NTP pyrophosphohydrolase MazG-like" evidence="2">
    <location>
        <begin position="28"/>
        <end position="100"/>
    </location>
</feature>
<dbReference type="InterPro" id="IPR011551">
    <property type="entry name" value="NTP_PyrPHydrolase_MazG"/>
</dbReference>
<protein>
    <recommendedName>
        <fullName evidence="2">NTP pyrophosphohydrolase MazG-like domain-containing protein</fullName>
    </recommendedName>
</protein>
<feature type="coiled-coil region" evidence="1">
    <location>
        <begin position="157"/>
        <end position="184"/>
    </location>
</feature>
<dbReference type="GO" id="GO:0047429">
    <property type="term" value="F:nucleoside triphosphate diphosphatase activity"/>
    <property type="evidence" value="ECO:0007669"/>
    <property type="project" value="InterPro"/>
</dbReference>
<dbReference type="GO" id="GO:0046052">
    <property type="term" value="P:UTP catabolic process"/>
    <property type="evidence" value="ECO:0007669"/>
    <property type="project" value="TreeGrafter"/>
</dbReference>
<dbReference type="FunFam" id="1.10.287.1080:FF:000001">
    <property type="entry name" value="Nucleoside triphosphate pyrophosphohydrolase"/>
    <property type="match status" value="1"/>
</dbReference>
<dbReference type="InterPro" id="IPR048015">
    <property type="entry name" value="NTP-PPase_MazG-like_N"/>
</dbReference>